<feature type="chain" id="PRO_5045815179" evidence="2">
    <location>
        <begin position="26"/>
        <end position="290"/>
    </location>
</feature>
<dbReference type="Gene3D" id="3.30.1380.10">
    <property type="match status" value="1"/>
</dbReference>
<accession>A0ABX4HQ92</accession>
<evidence type="ECO:0000313" key="5">
    <source>
        <dbReference type="Proteomes" id="UP000217561"/>
    </source>
</evidence>
<evidence type="ECO:0000259" key="3">
    <source>
        <dbReference type="Pfam" id="PF02557"/>
    </source>
</evidence>
<dbReference type="PANTHER" id="PTHR34385:SF1">
    <property type="entry name" value="PEPTIDOGLYCAN L-ALANYL-D-GLUTAMATE ENDOPEPTIDASE CWLK"/>
    <property type="match status" value="1"/>
</dbReference>
<evidence type="ECO:0000256" key="1">
    <source>
        <dbReference type="SAM" id="MobiDB-lite"/>
    </source>
</evidence>
<dbReference type="InterPro" id="IPR052179">
    <property type="entry name" value="DD-CPase-like"/>
</dbReference>
<keyword evidence="4" id="KW-0378">Hydrolase</keyword>
<gene>
    <name evidence="4" type="ORF">CKW00_09260</name>
</gene>
<dbReference type="InterPro" id="IPR058193">
    <property type="entry name" value="VanY/YodJ_core_dom"/>
</dbReference>
<dbReference type="GO" id="GO:0004180">
    <property type="term" value="F:carboxypeptidase activity"/>
    <property type="evidence" value="ECO:0007669"/>
    <property type="project" value="UniProtKB-KW"/>
</dbReference>
<keyword evidence="5" id="KW-1185">Reference proteome</keyword>
<name>A0ABX4HQ92_9BACI</name>
<organism evidence="4 5">
    <name type="scientific">Salimicrobium humidisoli</name>
    <dbReference type="NCBI Taxonomy" id="2029857"/>
    <lineage>
        <taxon>Bacteria</taxon>
        <taxon>Bacillati</taxon>
        <taxon>Bacillota</taxon>
        <taxon>Bacilli</taxon>
        <taxon>Bacillales</taxon>
        <taxon>Bacillaceae</taxon>
        <taxon>Salimicrobium</taxon>
    </lineage>
</organism>
<sequence>MKKSVVAAIIALGLLLAGCAGENTAEENGAEPEKSGEEQTSSKGSTDQKDSSGDSQSGNGNKEESGQDDSDENESGGNKETNKSRKTSEDGSMIEVEEPERIDVIVNKQRKLPEGYETPNLTVPDVPFSFEEFHPKKQMRKVAAEALEELFQAAEEDGLEPVAASGYRSYERQKAIYENSVAENGREYANRYSAKPGTSEHQTGLAMDVTSAEMGFGLDESFVNTEEGQWLKENAHRFGFVIRYPEGKSDITGYAYEPWHLRFVGKELAGKVHAENVTLEEYFGLYPANQ</sequence>
<feature type="signal peptide" evidence="2">
    <location>
        <begin position="1"/>
        <end position="25"/>
    </location>
</feature>
<feature type="compositionally biased region" description="Basic and acidic residues" evidence="1">
    <location>
        <begin position="80"/>
        <end position="89"/>
    </location>
</feature>
<keyword evidence="4" id="KW-0121">Carboxypeptidase</keyword>
<dbReference type="PROSITE" id="PS51257">
    <property type="entry name" value="PROKAR_LIPOPROTEIN"/>
    <property type="match status" value="1"/>
</dbReference>
<protein>
    <submittedName>
        <fullName evidence="4">D-alanyl-D-alanine carboxypeptidase</fullName>
    </submittedName>
</protein>
<feature type="region of interest" description="Disordered" evidence="1">
    <location>
        <begin position="16"/>
        <end position="101"/>
    </location>
</feature>
<dbReference type="SUPFAM" id="SSF55166">
    <property type="entry name" value="Hedgehog/DD-peptidase"/>
    <property type="match status" value="1"/>
</dbReference>
<keyword evidence="4" id="KW-0645">Protease</keyword>
<dbReference type="InterPro" id="IPR009045">
    <property type="entry name" value="Zn_M74/Hedgehog-like"/>
</dbReference>
<feature type="domain" description="D-alanyl-D-alanine carboxypeptidase-like core" evidence="3">
    <location>
        <begin position="137"/>
        <end position="266"/>
    </location>
</feature>
<dbReference type="PANTHER" id="PTHR34385">
    <property type="entry name" value="D-ALANYL-D-ALANINE CARBOXYPEPTIDASE"/>
    <property type="match status" value="1"/>
</dbReference>
<dbReference type="InterPro" id="IPR003709">
    <property type="entry name" value="VanY-like_core_dom"/>
</dbReference>
<dbReference type="Pfam" id="PF02557">
    <property type="entry name" value="VanY"/>
    <property type="match status" value="1"/>
</dbReference>
<evidence type="ECO:0000256" key="2">
    <source>
        <dbReference type="SAM" id="SignalP"/>
    </source>
</evidence>
<dbReference type="CDD" id="cd14852">
    <property type="entry name" value="LD-carboxypeptidase"/>
    <property type="match status" value="1"/>
</dbReference>
<dbReference type="Proteomes" id="UP000217561">
    <property type="component" value="Unassembled WGS sequence"/>
</dbReference>
<comment type="caution">
    <text evidence="4">The sequence shown here is derived from an EMBL/GenBank/DDBJ whole genome shotgun (WGS) entry which is preliminary data.</text>
</comment>
<evidence type="ECO:0000313" key="4">
    <source>
        <dbReference type="EMBL" id="PBB05386.1"/>
    </source>
</evidence>
<dbReference type="RefSeq" id="WP_095822342.1">
    <property type="nucleotide sequence ID" value="NZ_NSGH01000013.1"/>
</dbReference>
<dbReference type="EMBL" id="NSGH01000013">
    <property type="protein sequence ID" value="PBB05386.1"/>
    <property type="molecule type" value="Genomic_DNA"/>
</dbReference>
<keyword evidence="2" id="KW-0732">Signal</keyword>
<reference evidence="4 5" key="1">
    <citation type="submission" date="2017-08" db="EMBL/GenBank/DDBJ databases">
        <title>Salimicrobium alkalisoli sp. nov., isolated from saline alkaline soil.</title>
        <authorList>
            <person name="Zhang G."/>
            <person name="Xiong Q."/>
        </authorList>
    </citation>
    <scope>NUCLEOTIDE SEQUENCE [LARGE SCALE GENOMIC DNA]</scope>
    <source>
        <strain evidence="4 5">WN024</strain>
    </source>
</reference>
<proteinExistence type="predicted"/>